<keyword evidence="3" id="KW-1185">Reference proteome</keyword>
<organism evidence="2 3">
    <name type="scientific">Lymphocystis disease virus 4</name>
    <dbReference type="NCBI Taxonomy" id="2704413"/>
    <lineage>
        <taxon>Viruses</taxon>
        <taxon>Varidnaviria</taxon>
        <taxon>Bamfordvirae</taxon>
        <taxon>Nucleocytoviricota</taxon>
        <taxon>Megaviricetes</taxon>
        <taxon>Pimascovirales</taxon>
        <taxon>Pimascovirales incertae sedis</taxon>
        <taxon>Iridoviridae</taxon>
        <taxon>Alphairidovirinae</taxon>
        <taxon>Lymphocystivirus</taxon>
        <taxon>Lymphocystivirus micropogonias1</taxon>
    </lineage>
</organism>
<evidence type="ECO:0000313" key="2">
    <source>
        <dbReference type="EMBL" id="QHR78558.1"/>
    </source>
</evidence>
<dbReference type="InterPro" id="IPR001315">
    <property type="entry name" value="CARD"/>
</dbReference>
<dbReference type="Gene3D" id="1.10.533.10">
    <property type="entry name" value="Death Domain, Fas"/>
    <property type="match status" value="1"/>
</dbReference>
<dbReference type="RefSeq" id="YP_010087999.1">
    <property type="nucleotide sequence ID" value="NC_055603.1"/>
</dbReference>
<dbReference type="SUPFAM" id="SSF47986">
    <property type="entry name" value="DEATH domain"/>
    <property type="match status" value="1"/>
</dbReference>
<reference evidence="2" key="1">
    <citation type="journal article" date="2020" name="Arch. Virol.">
        <title>Complete genome sequence and analysis of a novel lymphocystivirus detected in whitemouth croaker (Micropogonias furnieri): lymphocystis disease virus 4.</title>
        <authorList>
            <person name="Doszpoly A."/>
            <person name="Kajan G.L."/>
            <person name="Puentes R."/>
            <person name="Perretta A."/>
        </authorList>
    </citation>
    <scope>NUCLEOTIDE SEQUENCE</scope>
    <source>
        <strain evidence="2">LCDV-WC</strain>
    </source>
</reference>
<dbReference type="KEGG" id="vg:65103332"/>
<dbReference type="GeneID" id="65103332"/>
<evidence type="ECO:0000259" key="1">
    <source>
        <dbReference type="Pfam" id="PF00619"/>
    </source>
</evidence>
<evidence type="ECO:0000313" key="3">
    <source>
        <dbReference type="Proteomes" id="UP000678193"/>
    </source>
</evidence>
<dbReference type="EMBL" id="MN803438">
    <property type="protein sequence ID" value="QHR78558.1"/>
    <property type="molecule type" value="Genomic_DNA"/>
</dbReference>
<feature type="domain" description="CARD" evidence="1">
    <location>
        <begin position="5"/>
        <end position="80"/>
    </location>
</feature>
<accession>A0A6B9XN15</accession>
<dbReference type="Pfam" id="PF00619">
    <property type="entry name" value="CARD"/>
    <property type="match status" value="1"/>
</dbReference>
<protein>
    <recommendedName>
        <fullName evidence="1">CARD domain-containing protein</fullName>
    </recommendedName>
</protein>
<dbReference type="Proteomes" id="UP000678193">
    <property type="component" value="Segment"/>
</dbReference>
<dbReference type="InterPro" id="IPR011029">
    <property type="entry name" value="DEATH-like_dom_sf"/>
</dbReference>
<proteinExistence type="predicted"/>
<name>A0A6B9XN15_9VIRU</name>
<sequence length="99" mass="11461">MAQNLIRIHKIKIIYGGTKCYTLLLEKLQQESLITIEEYISLKTVSLRQIRDSVASLIESLQCEGEDCCRRLITCLKQDNRLRPFFPCTLSRCVKKLAL</sequence>